<sequence length="202" mass="24188">MISTILGYLFEIFFGHIIADFIIGVYHWIKDTYFDPHTPVLGGIFIWSSRLHHIRPQYVTTFCDYDLFVSSAKWTLLWMAPVFYYIEFSSFTVTMFLTISLNDVVHKYAHMSDAERPEWATFLQNINVFQSAEEHHLHHTHPHITHYCPITPFVNETLENYNFWRKLEDLIEAKFNIKPREKENHFVEDKRYPAGIKFLHKK</sequence>
<dbReference type="GO" id="GO:0016491">
    <property type="term" value="F:oxidoreductase activity"/>
    <property type="evidence" value="ECO:0007669"/>
    <property type="project" value="TreeGrafter"/>
</dbReference>
<dbReference type="Pfam" id="PF10520">
    <property type="entry name" value="Lipid_desat"/>
    <property type="match status" value="1"/>
</dbReference>
<evidence type="ECO:0000256" key="5">
    <source>
        <dbReference type="ARBA" id="ARBA00023136"/>
    </source>
</evidence>
<evidence type="ECO:0000313" key="8">
    <source>
        <dbReference type="EMBL" id="QHT01012.1"/>
    </source>
</evidence>
<dbReference type="GO" id="GO:0016020">
    <property type="term" value="C:membrane"/>
    <property type="evidence" value="ECO:0007669"/>
    <property type="project" value="UniProtKB-SubCell"/>
</dbReference>
<comment type="subcellular location">
    <subcellularLocation>
        <location evidence="1">Membrane</location>
        <topology evidence="1">Multi-pass membrane protein</topology>
    </subcellularLocation>
</comment>
<keyword evidence="3 6" id="KW-0812">Transmembrane</keyword>
<feature type="transmembrane region" description="Helical" evidence="6">
    <location>
        <begin position="7"/>
        <end position="29"/>
    </location>
</feature>
<comment type="similarity">
    <text evidence="2">Belongs to the fatty acid desaturase CarF family.</text>
</comment>
<keyword evidence="5 6" id="KW-0472">Membrane</keyword>
<dbReference type="AlphaFoldDB" id="A0A6C0CA81"/>
<evidence type="ECO:0000256" key="4">
    <source>
        <dbReference type="ARBA" id="ARBA00022989"/>
    </source>
</evidence>
<dbReference type="PANTHER" id="PTHR48177">
    <property type="entry name" value="TRANSMEMBRANE PROTEIN 189"/>
    <property type="match status" value="1"/>
</dbReference>
<evidence type="ECO:0000256" key="2">
    <source>
        <dbReference type="ARBA" id="ARBA00007620"/>
    </source>
</evidence>
<dbReference type="InterPro" id="IPR019547">
    <property type="entry name" value="Lipid_desat"/>
</dbReference>
<feature type="transmembrane region" description="Helical" evidence="6">
    <location>
        <begin position="82"/>
        <end position="101"/>
    </location>
</feature>
<evidence type="ECO:0000256" key="3">
    <source>
        <dbReference type="ARBA" id="ARBA00022692"/>
    </source>
</evidence>
<proteinExistence type="inferred from homology"/>
<dbReference type="EMBL" id="MN739362">
    <property type="protein sequence ID" value="QHT01012.1"/>
    <property type="molecule type" value="Genomic_DNA"/>
</dbReference>
<dbReference type="PANTHER" id="PTHR48177:SF1">
    <property type="entry name" value="PLASMANYLETHANOLAMINE DESATURASE 1"/>
    <property type="match status" value="1"/>
</dbReference>
<protein>
    <recommendedName>
        <fullName evidence="7">Lipid desaturase domain-containing protein</fullName>
    </recommendedName>
</protein>
<keyword evidence="4 6" id="KW-1133">Transmembrane helix</keyword>
<accession>A0A6C0CA81</accession>
<evidence type="ECO:0000256" key="6">
    <source>
        <dbReference type="SAM" id="Phobius"/>
    </source>
</evidence>
<organism evidence="8">
    <name type="scientific">viral metagenome</name>
    <dbReference type="NCBI Taxonomy" id="1070528"/>
    <lineage>
        <taxon>unclassified sequences</taxon>
        <taxon>metagenomes</taxon>
        <taxon>organismal metagenomes</taxon>
    </lineage>
</organism>
<reference evidence="8" key="1">
    <citation type="journal article" date="2020" name="Nature">
        <title>Giant virus diversity and host interactions through global metagenomics.</title>
        <authorList>
            <person name="Schulz F."/>
            <person name="Roux S."/>
            <person name="Paez-Espino D."/>
            <person name="Jungbluth S."/>
            <person name="Walsh D.A."/>
            <person name="Denef V.J."/>
            <person name="McMahon K.D."/>
            <person name="Konstantinidis K.T."/>
            <person name="Eloe-Fadrosh E.A."/>
            <person name="Kyrpides N.C."/>
            <person name="Woyke T."/>
        </authorList>
    </citation>
    <scope>NUCLEOTIDE SEQUENCE</scope>
    <source>
        <strain evidence="8">GVMAG-M-3300020192-26</strain>
    </source>
</reference>
<evidence type="ECO:0000259" key="7">
    <source>
        <dbReference type="Pfam" id="PF10520"/>
    </source>
</evidence>
<feature type="domain" description="Lipid desaturase" evidence="7">
    <location>
        <begin position="17"/>
        <end position="181"/>
    </location>
</feature>
<evidence type="ECO:0000256" key="1">
    <source>
        <dbReference type="ARBA" id="ARBA00004141"/>
    </source>
</evidence>
<dbReference type="InterPro" id="IPR052601">
    <property type="entry name" value="Plasmalogen_desaturase"/>
</dbReference>
<name>A0A6C0CA81_9ZZZZ</name>